<dbReference type="InterPro" id="IPR036291">
    <property type="entry name" value="NAD(P)-bd_dom_sf"/>
</dbReference>
<dbReference type="AlphaFoldDB" id="B4VTT3"/>
<evidence type="ECO:0000313" key="2">
    <source>
        <dbReference type="EMBL" id="EDX74582.1"/>
    </source>
</evidence>
<dbReference type="PANTHER" id="PTHR43796">
    <property type="entry name" value="CARBOXYNORSPERMIDINE SYNTHASE"/>
    <property type="match status" value="1"/>
</dbReference>
<dbReference type="SUPFAM" id="SSF51735">
    <property type="entry name" value="NAD(P)-binding Rossmann-fold domains"/>
    <property type="match status" value="1"/>
</dbReference>
<protein>
    <submittedName>
        <fullName evidence="2">Saccharopine dehydrogenase</fullName>
        <ecNumber evidence="2">1.5.1.7</ecNumber>
    </submittedName>
</protein>
<dbReference type="PANTHER" id="PTHR43796:SF2">
    <property type="entry name" value="CARBOXYNORSPERMIDINE SYNTHASE"/>
    <property type="match status" value="1"/>
</dbReference>
<dbReference type="GO" id="GO:0004754">
    <property type="term" value="F:saccharopine dehydrogenase (NAD+, L-lysine-forming) activity"/>
    <property type="evidence" value="ECO:0007669"/>
    <property type="project" value="UniProtKB-EC"/>
</dbReference>
<evidence type="ECO:0000259" key="1">
    <source>
        <dbReference type="Pfam" id="PF03435"/>
    </source>
</evidence>
<dbReference type="Pfam" id="PF03435">
    <property type="entry name" value="Sacchrp_dh_NADP"/>
    <property type="match status" value="1"/>
</dbReference>
<dbReference type="eggNOG" id="COG1748">
    <property type="taxonomic scope" value="Bacteria"/>
</dbReference>
<accession>B4VTT3</accession>
<dbReference type="OrthoDB" id="528778at2"/>
<keyword evidence="3" id="KW-1185">Reference proteome</keyword>
<dbReference type="STRING" id="118168.MC7420_6060"/>
<dbReference type="Gene3D" id="3.40.50.720">
    <property type="entry name" value="NAD(P)-binding Rossmann-like Domain"/>
    <property type="match status" value="1"/>
</dbReference>
<dbReference type="RefSeq" id="WP_006101913.1">
    <property type="nucleotide sequence ID" value="NZ_DS989852.1"/>
</dbReference>
<organism evidence="2 3">
    <name type="scientific">Coleofasciculus chthonoplastes PCC 7420</name>
    <dbReference type="NCBI Taxonomy" id="118168"/>
    <lineage>
        <taxon>Bacteria</taxon>
        <taxon>Bacillati</taxon>
        <taxon>Cyanobacteriota</taxon>
        <taxon>Cyanophyceae</taxon>
        <taxon>Coleofasciculales</taxon>
        <taxon>Coleofasciculaceae</taxon>
        <taxon>Coleofasciculus</taxon>
    </lineage>
</organism>
<sequence length="366" mass="40344">MTDRVLILGGRGRIGSNVMQDLIAHTQVQITITGRHRTSETAFSPQVQFLTLDLADRDGLRDAIASHNLVIHCAGPFLYRDASVLETCIEMGVNYLDVSDNRAFIHKAFPYHEAAAAAGVTAIINTGVFPGISNSMVRQAVEQLDQPETIHLSYGVAGSGGAGVTVMRTTFLGLTEPFEAWINNQWRQVKPYSDRETVHFPQPYGKVGVYWFDIPETVTLVNSFPVKTVITKFGSIPDIYNHLTWITAHLFPADWLRKPENIEYLSQLSYRMTQFSDRISGIGIAIRAQVTGYQAGKPVTVISTLVHENTAAAAGACTGSIAQFILAGQLSKPGIWSVEQALTTELFEQAMQRRNIQIYSQTTPLT</sequence>
<dbReference type="EMBL" id="DS989852">
    <property type="protein sequence ID" value="EDX74582.1"/>
    <property type="molecule type" value="Genomic_DNA"/>
</dbReference>
<dbReference type="InterPro" id="IPR005097">
    <property type="entry name" value="Sacchrp_dh_NADP-bd"/>
</dbReference>
<gene>
    <name evidence="2" type="ORF">MC7420_6060</name>
</gene>
<feature type="domain" description="Saccharopine dehydrogenase NADP binding" evidence="1">
    <location>
        <begin position="5"/>
        <end position="123"/>
    </location>
</feature>
<dbReference type="EC" id="1.5.1.7" evidence="2"/>
<dbReference type="Gene3D" id="3.30.360.10">
    <property type="entry name" value="Dihydrodipicolinate Reductase, domain 2"/>
    <property type="match status" value="1"/>
</dbReference>
<dbReference type="HOGENOM" id="CLU_032858_1_0_3"/>
<reference evidence="2 3" key="1">
    <citation type="submission" date="2008-07" db="EMBL/GenBank/DDBJ databases">
        <authorList>
            <person name="Tandeau de Marsac N."/>
            <person name="Ferriera S."/>
            <person name="Johnson J."/>
            <person name="Kravitz S."/>
            <person name="Beeson K."/>
            <person name="Sutton G."/>
            <person name="Rogers Y.-H."/>
            <person name="Friedman R."/>
            <person name="Frazier M."/>
            <person name="Venter J.C."/>
        </authorList>
    </citation>
    <scope>NUCLEOTIDE SEQUENCE [LARGE SCALE GENOMIC DNA]</scope>
    <source>
        <strain evidence="2 3">PCC 7420</strain>
    </source>
</reference>
<dbReference type="Proteomes" id="UP000003835">
    <property type="component" value="Unassembled WGS sequence"/>
</dbReference>
<name>B4VTT3_9CYAN</name>
<proteinExistence type="predicted"/>
<evidence type="ECO:0000313" key="3">
    <source>
        <dbReference type="Proteomes" id="UP000003835"/>
    </source>
</evidence>
<keyword evidence="2" id="KW-0560">Oxidoreductase</keyword>